<name>A0AAD7D2D7_MYCRO</name>
<evidence type="ECO:0000256" key="14">
    <source>
        <dbReference type="SAM" id="MobiDB-lite"/>
    </source>
</evidence>
<proteinExistence type="inferred from homology"/>
<keyword evidence="6" id="KW-0597">Phosphoprotein</keyword>
<accession>A0AAD7D2D7</accession>
<comment type="caution">
    <text evidence="15">The sequence shown here is derived from an EMBL/GenBank/DDBJ whole genome shotgun (WGS) entry which is preliminary data.</text>
</comment>
<evidence type="ECO:0000256" key="6">
    <source>
        <dbReference type="ARBA" id="ARBA00022553"/>
    </source>
</evidence>
<evidence type="ECO:0000256" key="12">
    <source>
        <dbReference type="ARBA" id="ARBA00034864"/>
    </source>
</evidence>
<evidence type="ECO:0000256" key="1">
    <source>
        <dbReference type="ARBA" id="ARBA00004300"/>
    </source>
</evidence>
<sequence>MPPTVDYHCPCISQSTVPPPPHLPSSSHSFHSLHSLFFCEECDAVRCNRCVSIEVSGYYCPNCLFEVPSASVRAEKNRCARNCFMCPNCRNTLAVVPSDPPDLGDGRLAIPISTIGEPPFFLYCNHCRWDSAEVGITFEKPTGLAAQLQKFEDSAPDSLEFERLKEHFEPVIRASSLSSSTANAPAAHPSSAAHSHHVRTNSITAAASAALARDIPGVSKYNPLARSGRGGGSTKDKTANKDEMPEYRSRVDIASASARGTGGGEADIDYMRHLENVSEVANLEQRWVNSWATSLQTADLKPLRIPLHSKRSKRCPACAHILIKPEQKAQSVRYKIKLVAANYLPAITAALPHQQEAVNAETAKRTLSKSTAVAVDDERGATGMHAGKTYPFHLALTNPLYDPIQVRLTVQRVHASATATAGASSASGRASPEKVRRPPFAVSLPSSSFPIAAFAEAWEYEDDEDDDMFGLDDDDEFGIAGRVAGREKDSRGKLKMVGVLEKKANVTVVGGEVVIGKEARGNVKFNMLVSYTYRSDDPTPSESNEGEGTASKAAAGKPPEIKTFAFYTVVDLGPIIPREEARVESDF</sequence>
<evidence type="ECO:0000256" key="3">
    <source>
        <dbReference type="ARBA" id="ARBA00004657"/>
    </source>
</evidence>
<comment type="subunit">
    <text evidence="13">Subunit of dynactin, a multiprotein complex part of a tripartite complex with dynein and a adapter, such as BICDL1, BICD2 or HOOK3. The dynactin complex is built around ACTR1A/ACTB filament and consists of an actin-related filament composed of a shoulder domain, a pointed end and a barbed end. Its length is defined by its flexible shoulder domain. The soulder is composed of 2 DCTN1 subunits, 4 DCTN2 and 2 DCTN3. The 4 DCNT2 (via N-terminus) bind the ACTR1A filament and act as molecular rulers to determine the length. The pointed end is important for binding dynein-dynactin cargo adapters. Consists of 4 subunits: ACTR10, DCNT4, DCTN5 and DCTN6. The barbed end is composed of a CAPZA1:CAPZB heterodimers, which binds ACTR1A/ACTB filament and dynactin and stabilizes dynactin. Interacts with ATP7B, but not ATP7A, in a copper-dependent manner. Interacts with ANK2; this interaction is required for localization at costameres. Interacts with N4BP2L1.</text>
</comment>
<evidence type="ECO:0000256" key="8">
    <source>
        <dbReference type="ARBA" id="ARBA00022990"/>
    </source>
</evidence>
<keyword evidence="9" id="KW-0175">Coiled coil</keyword>
<feature type="compositionally biased region" description="Low complexity" evidence="14">
    <location>
        <begin position="419"/>
        <end position="430"/>
    </location>
</feature>
<keyword evidence="16" id="KW-1185">Reference proteome</keyword>
<keyword evidence="10" id="KW-0206">Cytoskeleton</keyword>
<dbReference type="EMBL" id="JARKIE010000161">
    <property type="protein sequence ID" value="KAJ7673546.1"/>
    <property type="molecule type" value="Genomic_DNA"/>
</dbReference>
<evidence type="ECO:0000256" key="13">
    <source>
        <dbReference type="ARBA" id="ARBA00093507"/>
    </source>
</evidence>
<feature type="region of interest" description="Disordered" evidence="14">
    <location>
        <begin position="222"/>
        <end position="247"/>
    </location>
</feature>
<dbReference type="Proteomes" id="UP001221757">
    <property type="component" value="Unassembled WGS sequence"/>
</dbReference>
<evidence type="ECO:0000313" key="16">
    <source>
        <dbReference type="Proteomes" id="UP001221757"/>
    </source>
</evidence>
<protein>
    <recommendedName>
        <fullName evidence="12">Dynactin subunit 4</fullName>
    </recommendedName>
</protein>
<dbReference type="Pfam" id="PF05502">
    <property type="entry name" value="Dynactin_p62"/>
    <property type="match status" value="2"/>
</dbReference>
<dbReference type="PANTHER" id="PTHR13034:SF2">
    <property type="entry name" value="DYNACTIN SUBUNIT 4"/>
    <property type="match status" value="1"/>
</dbReference>
<dbReference type="GO" id="GO:0005869">
    <property type="term" value="C:dynactin complex"/>
    <property type="evidence" value="ECO:0007669"/>
    <property type="project" value="InterPro"/>
</dbReference>
<keyword evidence="5" id="KW-1017">Isopeptide bond</keyword>
<evidence type="ECO:0000256" key="7">
    <source>
        <dbReference type="ARBA" id="ARBA00022843"/>
    </source>
</evidence>
<dbReference type="InterPro" id="IPR008603">
    <property type="entry name" value="DCTN4"/>
</dbReference>
<reference evidence="15" key="1">
    <citation type="submission" date="2023-03" db="EMBL/GenBank/DDBJ databases">
        <title>Massive genome expansion in bonnet fungi (Mycena s.s.) driven by repeated elements and novel gene families across ecological guilds.</title>
        <authorList>
            <consortium name="Lawrence Berkeley National Laboratory"/>
            <person name="Harder C.B."/>
            <person name="Miyauchi S."/>
            <person name="Viragh M."/>
            <person name="Kuo A."/>
            <person name="Thoen E."/>
            <person name="Andreopoulos B."/>
            <person name="Lu D."/>
            <person name="Skrede I."/>
            <person name="Drula E."/>
            <person name="Henrissat B."/>
            <person name="Morin E."/>
            <person name="Kohler A."/>
            <person name="Barry K."/>
            <person name="LaButti K."/>
            <person name="Morin E."/>
            <person name="Salamov A."/>
            <person name="Lipzen A."/>
            <person name="Mereny Z."/>
            <person name="Hegedus B."/>
            <person name="Baldrian P."/>
            <person name="Stursova M."/>
            <person name="Weitz H."/>
            <person name="Taylor A."/>
            <person name="Grigoriev I.V."/>
            <person name="Nagy L.G."/>
            <person name="Martin F."/>
            <person name="Kauserud H."/>
        </authorList>
    </citation>
    <scope>NUCLEOTIDE SEQUENCE</scope>
    <source>
        <strain evidence="15">CBHHK067</strain>
    </source>
</reference>
<evidence type="ECO:0000256" key="5">
    <source>
        <dbReference type="ARBA" id="ARBA00022499"/>
    </source>
</evidence>
<organism evidence="15 16">
    <name type="scientific">Mycena rosella</name>
    <name type="common">Pink bonnet</name>
    <name type="synonym">Agaricus rosellus</name>
    <dbReference type="NCBI Taxonomy" id="1033263"/>
    <lineage>
        <taxon>Eukaryota</taxon>
        <taxon>Fungi</taxon>
        <taxon>Dikarya</taxon>
        <taxon>Basidiomycota</taxon>
        <taxon>Agaricomycotina</taxon>
        <taxon>Agaricomycetes</taxon>
        <taxon>Agaricomycetidae</taxon>
        <taxon>Agaricales</taxon>
        <taxon>Marasmiineae</taxon>
        <taxon>Mycenaceae</taxon>
        <taxon>Mycena</taxon>
    </lineage>
</organism>
<evidence type="ECO:0000256" key="2">
    <source>
        <dbReference type="ARBA" id="ARBA00004529"/>
    </source>
</evidence>
<comment type="similarity">
    <text evidence="11">Belongs to the dynactin subunit 4 family.</text>
</comment>
<evidence type="ECO:0000256" key="11">
    <source>
        <dbReference type="ARBA" id="ARBA00034776"/>
    </source>
</evidence>
<keyword evidence="7" id="KW-0832">Ubl conjugation</keyword>
<feature type="region of interest" description="Disordered" evidence="14">
    <location>
        <begin position="534"/>
        <end position="556"/>
    </location>
</feature>
<feature type="compositionally biased region" description="Low complexity" evidence="14">
    <location>
        <begin position="179"/>
        <end position="193"/>
    </location>
</feature>
<evidence type="ECO:0000313" key="15">
    <source>
        <dbReference type="EMBL" id="KAJ7673546.1"/>
    </source>
</evidence>
<dbReference type="AlphaFoldDB" id="A0AAD7D2D7"/>
<feature type="region of interest" description="Disordered" evidence="14">
    <location>
        <begin position="179"/>
        <end position="199"/>
    </location>
</feature>
<evidence type="ECO:0000256" key="4">
    <source>
        <dbReference type="ARBA" id="ARBA00022490"/>
    </source>
</evidence>
<keyword evidence="8" id="KW-0007">Acetylation</keyword>
<dbReference type="PANTHER" id="PTHR13034">
    <property type="entry name" value="DYNACTIN P62 SUBUNIT"/>
    <property type="match status" value="1"/>
</dbReference>
<comment type="subcellular location">
    <subcellularLocation>
        <location evidence="1">Cytoplasm</location>
        <location evidence="1">Cytoskeleton</location>
        <location evidence="1">Microtubule organizing center</location>
        <location evidence="1">Centrosome</location>
    </subcellularLocation>
    <subcellularLocation>
        <location evidence="2">Cytoplasm</location>
        <location evidence="2">Cytoskeleton</location>
        <location evidence="2">Stress fiber</location>
    </subcellularLocation>
    <subcellularLocation>
        <location evidence="3">Cytoplasm</location>
        <location evidence="3">Myofibril</location>
    </subcellularLocation>
</comment>
<evidence type="ECO:0000256" key="10">
    <source>
        <dbReference type="ARBA" id="ARBA00023212"/>
    </source>
</evidence>
<evidence type="ECO:0000256" key="9">
    <source>
        <dbReference type="ARBA" id="ARBA00023054"/>
    </source>
</evidence>
<feature type="compositionally biased region" description="Basic and acidic residues" evidence="14">
    <location>
        <begin position="234"/>
        <end position="247"/>
    </location>
</feature>
<gene>
    <name evidence="15" type="ORF">B0H17DRAFT_1082929</name>
</gene>
<keyword evidence="4" id="KW-0963">Cytoplasm</keyword>
<feature type="region of interest" description="Disordered" evidence="14">
    <location>
        <begin position="419"/>
        <end position="439"/>
    </location>
</feature>
<dbReference type="GO" id="GO:0001725">
    <property type="term" value="C:stress fiber"/>
    <property type="evidence" value="ECO:0007669"/>
    <property type="project" value="UniProtKB-SubCell"/>
</dbReference>